<dbReference type="InterPro" id="IPR002347">
    <property type="entry name" value="SDR_fam"/>
</dbReference>
<proteinExistence type="inferred from homology"/>
<evidence type="ECO:0000256" key="1">
    <source>
        <dbReference type="ARBA" id="ARBA00006484"/>
    </source>
</evidence>
<evidence type="ECO:0000313" key="4">
    <source>
        <dbReference type="Proteomes" id="UP000032279"/>
    </source>
</evidence>
<dbReference type="GO" id="GO:0004316">
    <property type="term" value="F:3-oxoacyl-[acyl-carrier-protein] reductase (NADPH) activity"/>
    <property type="evidence" value="ECO:0007669"/>
    <property type="project" value="UniProtKB-EC"/>
</dbReference>
<evidence type="ECO:0000256" key="2">
    <source>
        <dbReference type="ARBA" id="ARBA00023002"/>
    </source>
</evidence>
<dbReference type="PROSITE" id="PS00061">
    <property type="entry name" value="ADH_SHORT"/>
    <property type="match status" value="1"/>
</dbReference>
<dbReference type="FunFam" id="3.40.50.720:FF:000084">
    <property type="entry name" value="Short-chain dehydrogenase reductase"/>
    <property type="match status" value="1"/>
</dbReference>
<dbReference type="Proteomes" id="UP000032279">
    <property type="component" value="Unassembled WGS sequence"/>
</dbReference>
<accession>A0A0D0YVI2</accession>
<dbReference type="RefSeq" id="WP_044010852.1">
    <property type="nucleotide sequence ID" value="NZ_AWTT01000024.1"/>
</dbReference>
<dbReference type="SUPFAM" id="SSF51735">
    <property type="entry name" value="NAD(P)-binding Rossmann-fold domains"/>
    <property type="match status" value="1"/>
</dbReference>
<dbReference type="PANTHER" id="PTHR42760">
    <property type="entry name" value="SHORT-CHAIN DEHYDROGENASES/REDUCTASES FAMILY MEMBER"/>
    <property type="match status" value="1"/>
</dbReference>
<dbReference type="GO" id="GO:0008206">
    <property type="term" value="P:bile acid metabolic process"/>
    <property type="evidence" value="ECO:0007669"/>
    <property type="project" value="UniProtKB-ARBA"/>
</dbReference>
<comment type="similarity">
    <text evidence="1">Belongs to the short-chain dehydrogenases/reductases (SDR) family.</text>
</comment>
<keyword evidence="4" id="KW-1185">Reference proteome</keyword>
<sequence>MAEQLTDKVAIITGAATGIGLGIAKCYLEEGAKVVLTGHRPYDETNELLAQYKNDAEFQTLEVTDEDDWRRVVKETVDKYGHLDIVVNNAGVAPTPGPVDQETLEDWNRVIDINLTGTFLGVKHGMLAMKGRGGSIINISSIEGFVGVTDNAAYNASKGGTRLLTKAAALDAGKNKYNVRVNSVHPGFIDTKIVPDEMKPALGEATPVGHIGQPEDIGNICVYLGGDGSSFATGAEFVIDGGFIAQ</sequence>
<dbReference type="STRING" id="1335616.WDC_1107"/>
<dbReference type="PATRIC" id="fig|1335616.4.peg.1111"/>
<dbReference type="InterPro" id="IPR020904">
    <property type="entry name" value="Sc_DH/Rdtase_CS"/>
</dbReference>
<dbReference type="PRINTS" id="PR00081">
    <property type="entry name" value="GDHRDH"/>
</dbReference>
<dbReference type="PANTHER" id="PTHR42760:SF133">
    <property type="entry name" value="3-OXOACYL-[ACYL-CARRIER-PROTEIN] REDUCTASE"/>
    <property type="match status" value="1"/>
</dbReference>
<organism evidence="3 4">
    <name type="scientific">Paucilactobacillus wasatchensis</name>
    <dbReference type="NCBI Taxonomy" id="1335616"/>
    <lineage>
        <taxon>Bacteria</taxon>
        <taxon>Bacillati</taxon>
        <taxon>Bacillota</taxon>
        <taxon>Bacilli</taxon>
        <taxon>Lactobacillales</taxon>
        <taxon>Lactobacillaceae</taxon>
        <taxon>Paucilactobacillus</taxon>
    </lineage>
</organism>
<name>A0A0D0YVI2_9LACO</name>
<dbReference type="OrthoDB" id="9805904at2"/>
<comment type="caution">
    <text evidence="3">The sequence shown here is derived from an EMBL/GenBank/DDBJ whole genome shotgun (WGS) entry which is preliminary data.</text>
</comment>
<dbReference type="Gene3D" id="3.40.50.720">
    <property type="entry name" value="NAD(P)-binding Rossmann-like Domain"/>
    <property type="match status" value="1"/>
</dbReference>
<dbReference type="EMBL" id="AWTT01000024">
    <property type="protein sequence ID" value="KIS03289.1"/>
    <property type="molecule type" value="Genomic_DNA"/>
</dbReference>
<dbReference type="InterPro" id="IPR036291">
    <property type="entry name" value="NAD(P)-bd_dom_sf"/>
</dbReference>
<protein>
    <submittedName>
        <fullName evidence="3">3-oxoacyl-[acyl-carrier protein] reductase</fullName>
        <ecNumber evidence="3">1.1.1.100</ecNumber>
    </submittedName>
</protein>
<gene>
    <name evidence="3" type="ORF">WDC_1107</name>
</gene>
<keyword evidence="2 3" id="KW-0560">Oxidoreductase</keyword>
<dbReference type="EC" id="1.1.1.100" evidence="3"/>
<evidence type="ECO:0000313" key="3">
    <source>
        <dbReference type="EMBL" id="KIS03289.1"/>
    </source>
</evidence>
<dbReference type="AlphaFoldDB" id="A0A0D0YVI2"/>
<dbReference type="PRINTS" id="PR00080">
    <property type="entry name" value="SDRFAMILY"/>
</dbReference>
<dbReference type="Pfam" id="PF13561">
    <property type="entry name" value="adh_short_C2"/>
    <property type="match status" value="1"/>
</dbReference>
<reference evidence="3 4" key="1">
    <citation type="submission" date="2013-08" db="EMBL/GenBank/DDBJ databases">
        <title>Lactobacillus wasatchii sp. WDC04, a late gas producing bacteria isolated from aged chedder cheese.</title>
        <authorList>
            <person name="Oberg C.J."/>
            <person name="Culumber M."/>
            <person name="McMahon D.J."/>
            <person name="Broadbent J.R."/>
            <person name="Oberg T.S."/>
            <person name="Ortaki F."/>
        </authorList>
    </citation>
    <scope>NUCLEOTIDE SEQUENCE [LARGE SCALE GENOMIC DNA]</scope>
    <source>
        <strain evidence="3 4">WDC04</strain>
    </source>
</reference>